<dbReference type="AlphaFoldDB" id="D5RP27"/>
<feature type="region of interest" description="Disordered" evidence="1">
    <location>
        <begin position="194"/>
        <end position="233"/>
    </location>
</feature>
<feature type="compositionally biased region" description="Basic residues" evidence="1">
    <location>
        <begin position="263"/>
        <end position="275"/>
    </location>
</feature>
<reference evidence="2 3" key="1">
    <citation type="submission" date="2010-04" db="EMBL/GenBank/DDBJ databases">
        <authorList>
            <person name="Qin X."/>
            <person name="Bachman B."/>
            <person name="Battles P."/>
            <person name="Bell A."/>
            <person name="Bess C."/>
            <person name="Bickham C."/>
            <person name="Chaboub L."/>
            <person name="Chen D."/>
            <person name="Coyle M."/>
            <person name="Deiros D.R."/>
            <person name="Dinh H."/>
            <person name="Forbes L."/>
            <person name="Fowler G."/>
            <person name="Francisco L."/>
            <person name="Fu Q."/>
            <person name="Gubbala S."/>
            <person name="Hale W."/>
            <person name="Han Y."/>
            <person name="Hemphill L."/>
            <person name="Highlander S.K."/>
            <person name="Hirani K."/>
            <person name="Hogues M."/>
            <person name="Jackson L."/>
            <person name="Jakkamsetti A."/>
            <person name="Javaid M."/>
            <person name="Jiang H."/>
            <person name="Korchina V."/>
            <person name="Kovar C."/>
            <person name="Lara F."/>
            <person name="Lee S."/>
            <person name="Mata R."/>
            <person name="Mathew T."/>
            <person name="Moen C."/>
            <person name="Morales K."/>
            <person name="Munidasa M."/>
            <person name="Nazareth L."/>
            <person name="Ngo R."/>
            <person name="Nguyen L."/>
            <person name="Okwuonu G."/>
            <person name="Ongeri F."/>
            <person name="Patil S."/>
            <person name="Petrosino J."/>
            <person name="Pham C."/>
            <person name="Pham P."/>
            <person name="Pu L.-L."/>
            <person name="Puazo M."/>
            <person name="Raj R."/>
            <person name="Reid J."/>
            <person name="Rouhana J."/>
            <person name="Saada N."/>
            <person name="Shang Y."/>
            <person name="Simmons D."/>
            <person name="Thornton R."/>
            <person name="Warren J."/>
            <person name="Weissenberger G."/>
            <person name="Zhang J."/>
            <person name="Zhang L."/>
            <person name="Zhou C."/>
            <person name="Zhu D."/>
            <person name="Muzny D."/>
            <person name="Worley K."/>
            <person name="Gibbs R."/>
        </authorList>
    </citation>
    <scope>NUCLEOTIDE SEQUENCE [LARGE SCALE GENOMIC DNA]</scope>
    <source>
        <strain evidence="2 3">ATCC 49957</strain>
    </source>
</reference>
<gene>
    <name evidence="2" type="ORF">HMPREF0731_2838</name>
</gene>
<name>D5RP27_9PROT</name>
<dbReference type="EMBL" id="ADVL01000595">
    <property type="protein sequence ID" value="EFH10941.1"/>
    <property type="molecule type" value="Genomic_DNA"/>
</dbReference>
<comment type="caution">
    <text evidence="2">The sequence shown here is derived from an EMBL/GenBank/DDBJ whole genome shotgun (WGS) entry which is preliminary data.</text>
</comment>
<accession>D5RP27</accession>
<evidence type="ECO:0000256" key="1">
    <source>
        <dbReference type="SAM" id="MobiDB-lite"/>
    </source>
</evidence>
<feature type="compositionally biased region" description="Low complexity" evidence="1">
    <location>
        <begin position="10"/>
        <end position="27"/>
    </location>
</feature>
<proteinExistence type="predicted"/>
<dbReference type="Proteomes" id="UP000005324">
    <property type="component" value="Unassembled WGS sequence"/>
</dbReference>
<feature type="region of interest" description="Disordered" evidence="1">
    <location>
        <begin position="1"/>
        <end position="36"/>
    </location>
</feature>
<keyword evidence="3" id="KW-1185">Reference proteome</keyword>
<feature type="region of interest" description="Disordered" evidence="1">
    <location>
        <begin position="262"/>
        <end position="294"/>
    </location>
</feature>
<organism evidence="2 3">
    <name type="scientific">Pseudoroseomonas cervicalis ATCC 49957</name>
    <dbReference type="NCBI Taxonomy" id="525371"/>
    <lineage>
        <taxon>Bacteria</taxon>
        <taxon>Pseudomonadati</taxon>
        <taxon>Pseudomonadota</taxon>
        <taxon>Alphaproteobacteria</taxon>
        <taxon>Acetobacterales</taxon>
        <taxon>Roseomonadaceae</taxon>
        <taxon>Roseomonas</taxon>
    </lineage>
</organism>
<protein>
    <submittedName>
        <fullName evidence="2">Uncharacterized protein</fullName>
    </submittedName>
</protein>
<evidence type="ECO:0000313" key="2">
    <source>
        <dbReference type="EMBL" id="EFH10941.1"/>
    </source>
</evidence>
<feature type="compositionally biased region" description="Low complexity" evidence="1">
    <location>
        <begin position="194"/>
        <end position="203"/>
    </location>
</feature>
<sequence length="313" mass="33971">RAIRHGRGQHGAAGQQQRQAVGGALQQPAQPPRRLLDAGRDVDDALIGAWRPVIAGALAPQRHREEIGPVDAAAIGAAHRRGRRVGGPQHLVEGPVGEALADRDGGHRGADHRIALGVEDEDVQHRLAPGLGDQRAELGADQGLLGADGAIRQAAQHVVGALRPQRVPLQQAQRVFRRRLGRARHLGLRLAPALLPGLPGQRHQQQRRQQQDGRQQQPQRARRRRASPRDLLPGASRVRALGWAFGWPPPHRLIACPLGARGLPRRAPRPPSHRARAGDRASRKFHPLSRSGAAQKNHVGFAARLRIRGHETG</sequence>
<evidence type="ECO:0000313" key="3">
    <source>
        <dbReference type="Proteomes" id="UP000005324"/>
    </source>
</evidence>
<feature type="non-terminal residue" evidence="2">
    <location>
        <position position="1"/>
    </location>
</feature>
<dbReference type="HOGENOM" id="CLU_890019_0_0_5"/>